<keyword evidence="4" id="KW-1185">Reference proteome</keyword>
<gene>
    <name evidence="3" type="ORF">DIY07_07220</name>
    <name evidence="2" type="ORF">DQ08_07030</name>
</gene>
<dbReference type="KEGG" id="sio:DW64_07015"/>
<evidence type="ECO:0000313" key="5">
    <source>
        <dbReference type="Proteomes" id="UP000269148"/>
    </source>
</evidence>
<reference evidence="2 4" key="1">
    <citation type="journal article" date="2014" name="Genome Announc.">
        <title>Complete Genome Sequence of a Virulent Strain, Streptococcus iniae ISET0901, Isolated from Diseased Tilapia.</title>
        <authorList>
            <person name="Pridgeon J.W."/>
            <person name="Zhang D."/>
            <person name="Zhang L."/>
        </authorList>
    </citation>
    <scope>NUCLEOTIDE SEQUENCE [LARGE SCALE GENOMIC DNA]</scope>
    <source>
        <strain evidence="2 4">ISET0901</strain>
    </source>
</reference>
<keyword evidence="1" id="KW-1133">Transmembrane helix</keyword>
<keyword evidence="1" id="KW-0472">Membrane</keyword>
<feature type="transmembrane region" description="Helical" evidence="1">
    <location>
        <begin position="12"/>
        <end position="42"/>
    </location>
</feature>
<protein>
    <submittedName>
        <fullName evidence="3">Uncharacterized protein</fullName>
    </submittedName>
</protein>
<evidence type="ECO:0000313" key="3">
    <source>
        <dbReference type="EMBL" id="RLU56027.1"/>
    </source>
</evidence>
<dbReference type="AlphaFoldDB" id="A0A3L8GHC9"/>
<feature type="transmembrane region" description="Helical" evidence="1">
    <location>
        <begin position="80"/>
        <end position="103"/>
    </location>
</feature>
<dbReference type="EMBL" id="CP007586">
    <property type="protein sequence ID" value="AHY16205.1"/>
    <property type="molecule type" value="Genomic_DNA"/>
</dbReference>
<reference evidence="3 5" key="2">
    <citation type="submission" date="2018-06" db="EMBL/GenBank/DDBJ databases">
        <title>Mutators as drivers of adaptation in pathogenic bacteria and a risk factor for host jumps and vaccine escape.</title>
        <authorList>
            <person name="Barnes A.C."/>
            <person name="Silayeva O."/>
        </authorList>
    </citation>
    <scope>NUCLEOTIDE SEQUENCE [LARGE SCALE GENOMIC DNA]</scope>
    <source>
        <strain evidence="3 5">QMA0445</strain>
    </source>
</reference>
<dbReference type="Proteomes" id="UP000025245">
    <property type="component" value="Chromosome"/>
</dbReference>
<dbReference type="RefSeq" id="WP_003101486.1">
    <property type="nucleotide sequence ID" value="NZ_CP010783.1"/>
</dbReference>
<keyword evidence="1" id="KW-0812">Transmembrane</keyword>
<dbReference type="KEGG" id="siq:DQ08_07030"/>
<evidence type="ECO:0000256" key="1">
    <source>
        <dbReference type="SAM" id="Phobius"/>
    </source>
</evidence>
<evidence type="ECO:0000313" key="2">
    <source>
        <dbReference type="EMBL" id="AHY16205.1"/>
    </source>
</evidence>
<evidence type="ECO:0000313" key="4">
    <source>
        <dbReference type="Proteomes" id="UP000025245"/>
    </source>
</evidence>
<accession>A0A3L8GHC9</accession>
<dbReference type="Proteomes" id="UP000269148">
    <property type="component" value="Unassembled WGS sequence"/>
</dbReference>
<organism evidence="3 5">
    <name type="scientific">Streptococcus iniae</name>
    <name type="common">Streptococcus shiloi</name>
    <dbReference type="NCBI Taxonomy" id="1346"/>
    <lineage>
        <taxon>Bacteria</taxon>
        <taxon>Bacillati</taxon>
        <taxon>Bacillota</taxon>
        <taxon>Bacilli</taxon>
        <taxon>Lactobacillales</taxon>
        <taxon>Streptococcaceae</taxon>
        <taxon>Streptococcus</taxon>
    </lineage>
</organism>
<name>A0A3L8GHC9_STRIN</name>
<sequence>MAENIRREKSRHSLASILVTVLLVLLKLVIMLGLLFGLYLFADGFLEFINHMRQILNADQLETLGRQLEIHRNFTTGTKLVIGVFTIVLMVGSFLIVMLKGIVKTIFK</sequence>
<dbReference type="KEGG" id="siz:SI82_07140"/>
<dbReference type="EMBL" id="QLQD01000064">
    <property type="protein sequence ID" value="RLU56027.1"/>
    <property type="molecule type" value="Genomic_DNA"/>
</dbReference>
<proteinExistence type="predicted"/>
<dbReference type="GeneID" id="35765816"/>